<protein>
    <submittedName>
        <fullName evidence="3">Uncharacterized protein</fullName>
    </submittedName>
</protein>
<feature type="region of interest" description="Disordered" evidence="1">
    <location>
        <begin position="69"/>
        <end position="134"/>
    </location>
</feature>
<keyword evidence="2" id="KW-0812">Transmembrane</keyword>
<feature type="transmembrane region" description="Helical" evidence="2">
    <location>
        <begin position="238"/>
        <end position="265"/>
    </location>
</feature>
<organism evidence="3 4">
    <name type="scientific">Viridothelium virens</name>
    <name type="common">Speckled blister lichen</name>
    <name type="synonym">Trypethelium virens</name>
    <dbReference type="NCBI Taxonomy" id="1048519"/>
    <lineage>
        <taxon>Eukaryota</taxon>
        <taxon>Fungi</taxon>
        <taxon>Dikarya</taxon>
        <taxon>Ascomycota</taxon>
        <taxon>Pezizomycotina</taxon>
        <taxon>Dothideomycetes</taxon>
        <taxon>Dothideomycetes incertae sedis</taxon>
        <taxon>Trypetheliales</taxon>
        <taxon>Trypetheliaceae</taxon>
        <taxon>Viridothelium</taxon>
    </lineage>
</organism>
<name>A0A6A6HFG7_VIRVR</name>
<keyword evidence="2" id="KW-0472">Membrane</keyword>
<reference evidence="3" key="1">
    <citation type="journal article" date="2020" name="Stud. Mycol.">
        <title>101 Dothideomycetes genomes: a test case for predicting lifestyles and emergence of pathogens.</title>
        <authorList>
            <person name="Haridas S."/>
            <person name="Albert R."/>
            <person name="Binder M."/>
            <person name="Bloem J."/>
            <person name="Labutti K."/>
            <person name="Salamov A."/>
            <person name="Andreopoulos B."/>
            <person name="Baker S."/>
            <person name="Barry K."/>
            <person name="Bills G."/>
            <person name="Bluhm B."/>
            <person name="Cannon C."/>
            <person name="Castanera R."/>
            <person name="Culley D."/>
            <person name="Daum C."/>
            <person name="Ezra D."/>
            <person name="Gonzalez J."/>
            <person name="Henrissat B."/>
            <person name="Kuo A."/>
            <person name="Liang C."/>
            <person name="Lipzen A."/>
            <person name="Lutzoni F."/>
            <person name="Magnuson J."/>
            <person name="Mondo S."/>
            <person name="Nolan M."/>
            <person name="Ohm R."/>
            <person name="Pangilinan J."/>
            <person name="Park H.-J."/>
            <person name="Ramirez L."/>
            <person name="Alfaro M."/>
            <person name="Sun H."/>
            <person name="Tritt A."/>
            <person name="Yoshinaga Y."/>
            <person name="Zwiers L.-H."/>
            <person name="Turgeon B."/>
            <person name="Goodwin S."/>
            <person name="Spatafora J."/>
            <person name="Crous P."/>
            <person name="Grigoriev I."/>
        </authorList>
    </citation>
    <scope>NUCLEOTIDE SEQUENCE</scope>
    <source>
        <strain evidence="3">Tuck. ex Michener</strain>
    </source>
</reference>
<accession>A0A6A6HFG7</accession>
<keyword evidence="4" id="KW-1185">Reference proteome</keyword>
<evidence type="ECO:0000313" key="4">
    <source>
        <dbReference type="Proteomes" id="UP000800092"/>
    </source>
</evidence>
<feature type="region of interest" description="Disordered" evidence="1">
    <location>
        <begin position="1"/>
        <end position="37"/>
    </location>
</feature>
<evidence type="ECO:0000256" key="1">
    <source>
        <dbReference type="SAM" id="MobiDB-lite"/>
    </source>
</evidence>
<evidence type="ECO:0000256" key="2">
    <source>
        <dbReference type="SAM" id="Phobius"/>
    </source>
</evidence>
<feature type="compositionally biased region" description="Polar residues" evidence="1">
    <location>
        <begin position="102"/>
        <end position="114"/>
    </location>
</feature>
<feature type="transmembrane region" description="Helical" evidence="2">
    <location>
        <begin position="165"/>
        <end position="191"/>
    </location>
</feature>
<proteinExistence type="predicted"/>
<gene>
    <name evidence="3" type="ORF">EV356DRAFT_63008</name>
</gene>
<dbReference type="EMBL" id="ML991784">
    <property type="protein sequence ID" value="KAF2236609.1"/>
    <property type="molecule type" value="Genomic_DNA"/>
</dbReference>
<keyword evidence="2" id="KW-1133">Transmembrane helix</keyword>
<dbReference type="Proteomes" id="UP000800092">
    <property type="component" value="Unassembled WGS sequence"/>
</dbReference>
<dbReference type="OrthoDB" id="5420214at2759"/>
<evidence type="ECO:0000313" key="3">
    <source>
        <dbReference type="EMBL" id="KAF2236609.1"/>
    </source>
</evidence>
<sequence length="300" mass="32912">MMVVQGYHPPMSELPKLNDNGPLDRSHPTSPSLLGRPIVAPLSPAAIRDSKHTSLALLPLHSPSAASTVSTSASHAAQTPRTSIGLAASWPQSPRSEGKSALTGSYKSPRTSQGSHDRSAEMLGGGRLTGRQSPMHDGYPTTLNYIEEDETEVDPVQENALRLTIYLSGICVAVSFGIFCWTLLSLVLVIFMQPLRIFTKLPSIIEQLSQHLAPLLQLQLRLIYSEPPRNSYSVPRLLVVHLLSPFLSICVALATWTAALFWFFAAVIGNPDGDDRYNDGRAAVLAVRRWWEKWLIEALK</sequence>
<dbReference type="AlphaFoldDB" id="A0A6A6HFG7"/>